<proteinExistence type="predicted"/>
<evidence type="ECO:0000313" key="1">
    <source>
        <dbReference type="EMBL" id="KAK9883057.1"/>
    </source>
</evidence>
<dbReference type="Proteomes" id="UP001431783">
    <property type="component" value="Unassembled WGS sequence"/>
</dbReference>
<evidence type="ECO:0000313" key="2">
    <source>
        <dbReference type="Proteomes" id="UP001431783"/>
    </source>
</evidence>
<sequence length="91" mass="10463">MIDYALKDVGCFIDDNDILQPSSKVSILEARCHNRRIIDFRSQLYINSTNNPLEFPPLAVTGTESRRGFRRKAEETCFSARETITNLPRKT</sequence>
<name>A0AAW1URH6_9CUCU</name>
<protein>
    <submittedName>
        <fullName evidence="1">Uncharacterized protein</fullName>
    </submittedName>
</protein>
<keyword evidence="2" id="KW-1185">Reference proteome</keyword>
<organism evidence="1 2">
    <name type="scientific">Henosepilachna vigintioctopunctata</name>
    <dbReference type="NCBI Taxonomy" id="420089"/>
    <lineage>
        <taxon>Eukaryota</taxon>
        <taxon>Metazoa</taxon>
        <taxon>Ecdysozoa</taxon>
        <taxon>Arthropoda</taxon>
        <taxon>Hexapoda</taxon>
        <taxon>Insecta</taxon>
        <taxon>Pterygota</taxon>
        <taxon>Neoptera</taxon>
        <taxon>Endopterygota</taxon>
        <taxon>Coleoptera</taxon>
        <taxon>Polyphaga</taxon>
        <taxon>Cucujiformia</taxon>
        <taxon>Coccinelloidea</taxon>
        <taxon>Coccinellidae</taxon>
        <taxon>Epilachninae</taxon>
        <taxon>Epilachnini</taxon>
        <taxon>Henosepilachna</taxon>
    </lineage>
</organism>
<comment type="caution">
    <text evidence="1">The sequence shown here is derived from an EMBL/GenBank/DDBJ whole genome shotgun (WGS) entry which is preliminary data.</text>
</comment>
<accession>A0AAW1URH6</accession>
<gene>
    <name evidence="1" type="ORF">WA026_001263</name>
</gene>
<dbReference type="EMBL" id="JARQZJ010000091">
    <property type="protein sequence ID" value="KAK9883057.1"/>
    <property type="molecule type" value="Genomic_DNA"/>
</dbReference>
<dbReference type="AlphaFoldDB" id="A0AAW1URH6"/>
<reference evidence="1 2" key="1">
    <citation type="submission" date="2023-03" db="EMBL/GenBank/DDBJ databases">
        <title>Genome insight into feeding habits of ladybird beetles.</title>
        <authorList>
            <person name="Li H.-S."/>
            <person name="Huang Y.-H."/>
            <person name="Pang H."/>
        </authorList>
    </citation>
    <scope>NUCLEOTIDE SEQUENCE [LARGE SCALE GENOMIC DNA]</scope>
    <source>
        <strain evidence="1">SYSU_2023b</strain>
        <tissue evidence="1">Whole body</tissue>
    </source>
</reference>